<protein>
    <recommendedName>
        <fullName evidence="8">3'-5' exonuclease</fullName>
    </recommendedName>
    <alternativeName>
        <fullName evidence="9">Werner Syndrome-like exonuclease</fullName>
    </alternativeName>
</protein>
<dbReference type="InterPro" id="IPR036397">
    <property type="entry name" value="RNaseH_sf"/>
</dbReference>
<sequence length="214" mass="24203">YPVGMTVTINGRQGKPIRSLPACFRSASTIAKDDGKPSSSYTKILSTEARQRQLLYKATIDQLPYIRDQLPHQKNDKQEPQSHQFNLFYFCREGNVFGLDLEWRPTFVKGSKENKTALIQLCNAKTVLIIQISRMHVFPQELKGMLQDRNIIKTGVSIRGDALKLYRDFRILTNGLVDLGALARSTKAKELEDHAGLSLRLLCGIYVSLHTIVI</sequence>
<evidence type="ECO:0000256" key="1">
    <source>
        <dbReference type="ARBA" id="ARBA00004123"/>
    </source>
</evidence>
<accession>A0A8H7PP43</accession>
<evidence type="ECO:0000256" key="5">
    <source>
        <dbReference type="ARBA" id="ARBA00022839"/>
    </source>
</evidence>
<dbReference type="GO" id="GO:0008408">
    <property type="term" value="F:3'-5' exonuclease activity"/>
    <property type="evidence" value="ECO:0007669"/>
    <property type="project" value="InterPro"/>
</dbReference>
<evidence type="ECO:0000256" key="3">
    <source>
        <dbReference type="ARBA" id="ARBA00022723"/>
    </source>
</evidence>
<evidence type="ECO:0000313" key="11">
    <source>
        <dbReference type="EMBL" id="KAG2177240.1"/>
    </source>
</evidence>
<dbReference type="EMBL" id="JAEPQZ010000009">
    <property type="protein sequence ID" value="KAG2177240.1"/>
    <property type="molecule type" value="Genomic_DNA"/>
</dbReference>
<comment type="subcellular location">
    <subcellularLocation>
        <location evidence="1">Nucleus</location>
    </subcellularLocation>
</comment>
<feature type="non-terminal residue" evidence="11">
    <location>
        <position position="1"/>
    </location>
</feature>
<dbReference type="CDD" id="cd06141">
    <property type="entry name" value="WRN_exo"/>
    <property type="match status" value="1"/>
</dbReference>
<gene>
    <name evidence="11" type="ORF">INT43_007897</name>
</gene>
<dbReference type="OrthoDB" id="1920326at2759"/>
<dbReference type="GO" id="GO:0005634">
    <property type="term" value="C:nucleus"/>
    <property type="evidence" value="ECO:0007669"/>
    <property type="project" value="UniProtKB-SubCell"/>
</dbReference>
<evidence type="ECO:0000256" key="7">
    <source>
        <dbReference type="ARBA" id="ARBA00023242"/>
    </source>
</evidence>
<keyword evidence="3" id="KW-0479">Metal-binding</keyword>
<evidence type="ECO:0000256" key="9">
    <source>
        <dbReference type="ARBA" id="ARBA00042761"/>
    </source>
</evidence>
<name>A0A8H7PP43_MORIS</name>
<dbReference type="PANTHER" id="PTHR13620:SF109">
    <property type="entry name" value="3'-5' EXONUCLEASE"/>
    <property type="match status" value="1"/>
</dbReference>
<keyword evidence="7" id="KW-0539">Nucleus</keyword>
<comment type="caution">
    <text evidence="11">The sequence shown here is derived from an EMBL/GenBank/DDBJ whole genome shotgun (WGS) entry which is preliminary data.</text>
</comment>
<dbReference type="PANTHER" id="PTHR13620">
    <property type="entry name" value="3-5 EXONUCLEASE"/>
    <property type="match status" value="1"/>
</dbReference>
<dbReference type="InterPro" id="IPR051132">
    <property type="entry name" value="3-5_Exonuclease_domain"/>
</dbReference>
<keyword evidence="5" id="KW-0269">Exonuclease</keyword>
<evidence type="ECO:0000256" key="2">
    <source>
        <dbReference type="ARBA" id="ARBA00022722"/>
    </source>
</evidence>
<dbReference type="AlphaFoldDB" id="A0A8H7PP43"/>
<dbReference type="InterPro" id="IPR012337">
    <property type="entry name" value="RNaseH-like_sf"/>
</dbReference>
<evidence type="ECO:0000256" key="4">
    <source>
        <dbReference type="ARBA" id="ARBA00022801"/>
    </source>
</evidence>
<proteinExistence type="predicted"/>
<dbReference type="Pfam" id="PF01612">
    <property type="entry name" value="DNA_pol_A_exo1"/>
    <property type="match status" value="1"/>
</dbReference>
<keyword evidence="4" id="KW-0378">Hydrolase</keyword>
<keyword evidence="2" id="KW-0540">Nuclease</keyword>
<dbReference type="InterPro" id="IPR002562">
    <property type="entry name" value="3'-5'_exonuclease_dom"/>
</dbReference>
<keyword evidence="6" id="KW-0460">Magnesium</keyword>
<evidence type="ECO:0000256" key="6">
    <source>
        <dbReference type="ARBA" id="ARBA00022842"/>
    </source>
</evidence>
<dbReference type="Proteomes" id="UP000654370">
    <property type="component" value="Unassembled WGS sequence"/>
</dbReference>
<dbReference type="GO" id="GO:0046872">
    <property type="term" value="F:metal ion binding"/>
    <property type="evidence" value="ECO:0007669"/>
    <property type="project" value="UniProtKB-KW"/>
</dbReference>
<feature type="domain" description="3'-5' exonuclease" evidence="10">
    <location>
        <begin position="88"/>
        <end position="207"/>
    </location>
</feature>
<dbReference type="SUPFAM" id="SSF53098">
    <property type="entry name" value="Ribonuclease H-like"/>
    <property type="match status" value="1"/>
</dbReference>
<evidence type="ECO:0000313" key="12">
    <source>
        <dbReference type="Proteomes" id="UP000654370"/>
    </source>
</evidence>
<organism evidence="11 12">
    <name type="scientific">Mortierella isabellina</name>
    <name type="common">Filamentous fungus</name>
    <name type="synonym">Umbelopsis isabellina</name>
    <dbReference type="NCBI Taxonomy" id="91625"/>
    <lineage>
        <taxon>Eukaryota</taxon>
        <taxon>Fungi</taxon>
        <taxon>Fungi incertae sedis</taxon>
        <taxon>Mucoromycota</taxon>
        <taxon>Mucoromycotina</taxon>
        <taxon>Umbelopsidomycetes</taxon>
        <taxon>Umbelopsidales</taxon>
        <taxon>Umbelopsidaceae</taxon>
        <taxon>Umbelopsis</taxon>
    </lineage>
</organism>
<reference evidence="11" key="1">
    <citation type="submission" date="2020-12" db="EMBL/GenBank/DDBJ databases">
        <title>Metabolic potential, ecology and presence of endohyphal bacteria is reflected in genomic diversity of Mucoromycotina.</title>
        <authorList>
            <person name="Muszewska A."/>
            <person name="Okrasinska A."/>
            <person name="Steczkiewicz K."/>
            <person name="Drgas O."/>
            <person name="Orlowska M."/>
            <person name="Perlinska-Lenart U."/>
            <person name="Aleksandrzak-Piekarczyk T."/>
            <person name="Szatraj K."/>
            <person name="Zielenkiewicz U."/>
            <person name="Pilsyk S."/>
            <person name="Malc E."/>
            <person name="Mieczkowski P."/>
            <person name="Kruszewska J.S."/>
            <person name="Biernat P."/>
            <person name="Pawlowska J."/>
        </authorList>
    </citation>
    <scope>NUCLEOTIDE SEQUENCE</scope>
    <source>
        <strain evidence="11">WA0000067209</strain>
    </source>
</reference>
<dbReference type="GO" id="GO:0003676">
    <property type="term" value="F:nucleic acid binding"/>
    <property type="evidence" value="ECO:0007669"/>
    <property type="project" value="InterPro"/>
</dbReference>
<evidence type="ECO:0000259" key="10">
    <source>
        <dbReference type="Pfam" id="PF01612"/>
    </source>
</evidence>
<dbReference type="Gene3D" id="3.30.420.10">
    <property type="entry name" value="Ribonuclease H-like superfamily/Ribonuclease H"/>
    <property type="match status" value="1"/>
</dbReference>
<keyword evidence="12" id="KW-1185">Reference proteome</keyword>
<dbReference type="GO" id="GO:0006139">
    <property type="term" value="P:nucleobase-containing compound metabolic process"/>
    <property type="evidence" value="ECO:0007669"/>
    <property type="project" value="InterPro"/>
</dbReference>
<evidence type="ECO:0000256" key="8">
    <source>
        <dbReference type="ARBA" id="ARBA00040531"/>
    </source>
</evidence>